<reference evidence="2" key="1">
    <citation type="submission" date="2020-02" db="EMBL/GenBank/DDBJ databases">
        <authorList>
            <person name="Meier V. D."/>
        </authorList>
    </citation>
    <scope>NUCLEOTIDE SEQUENCE</scope>
    <source>
        <strain evidence="2">AVDCRST_MAG89</strain>
    </source>
</reference>
<name>A0A6J4KRK9_9BACT</name>
<feature type="non-terminal residue" evidence="2">
    <location>
        <position position="1"/>
    </location>
</feature>
<organism evidence="2">
    <name type="scientific">uncultured Gemmatimonadota bacterium</name>
    <dbReference type="NCBI Taxonomy" id="203437"/>
    <lineage>
        <taxon>Bacteria</taxon>
        <taxon>Pseudomonadati</taxon>
        <taxon>Gemmatimonadota</taxon>
        <taxon>environmental samples</taxon>
    </lineage>
</organism>
<protein>
    <submittedName>
        <fullName evidence="2">Uncharacterized protein</fullName>
    </submittedName>
</protein>
<feature type="non-terminal residue" evidence="2">
    <location>
        <position position="86"/>
    </location>
</feature>
<evidence type="ECO:0000256" key="1">
    <source>
        <dbReference type="SAM" id="MobiDB-lite"/>
    </source>
</evidence>
<proteinExistence type="predicted"/>
<dbReference type="AlphaFoldDB" id="A0A6J4KRK9"/>
<feature type="region of interest" description="Disordered" evidence="1">
    <location>
        <begin position="1"/>
        <end position="86"/>
    </location>
</feature>
<sequence>RRSRRSLAGRSGSSGGEYPLFRRARSSCDSGATRHDSGPVRRSPGHQCKDAAELGAGPPRSKRARHAPAADRGEASGDPAGSGCLV</sequence>
<gene>
    <name evidence="2" type="ORF">AVDCRST_MAG89-1263</name>
</gene>
<evidence type="ECO:0000313" key="2">
    <source>
        <dbReference type="EMBL" id="CAA9313270.1"/>
    </source>
</evidence>
<accession>A0A6J4KRK9</accession>
<dbReference type="EMBL" id="CADCTV010000279">
    <property type="protein sequence ID" value="CAA9313270.1"/>
    <property type="molecule type" value="Genomic_DNA"/>
</dbReference>